<dbReference type="SUPFAM" id="SSF103481">
    <property type="entry name" value="Multidrug resistance efflux transporter EmrE"/>
    <property type="match status" value="2"/>
</dbReference>
<dbReference type="AlphaFoldDB" id="M0B908"/>
<sequence>MTRSTKQTLVFFVIASLCFGGTYVAAKAGLSYFPPLLFVAFRFDIGALLLSSYVLYRFPRSELLPRTRADIVSILAAGVFAIGLANAFIFIGQQFTTSAVSSIMYSLNPILTPVFATVMLADEDISKYGVGGLLLGLVGVALVVNLDPTNIFSGAVVGKAIVLTGAISGALGSIFIRGADASLPSTVRTAWAVPVGAVLCHSLSLATGEKAAMVAWTPTALVALGYLGVFSGAIAFIAYFSLLDDIGAIRGNLIFYVVPVVATLGGWILLGETISAWTFAGFLVIFAGFALIGRGPLLTELAKVHQSLTESTPDDTQETGNRGVEAASND</sequence>
<evidence type="ECO:0000256" key="2">
    <source>
        <dbReference type="ARBA" id="ARBA00022692"/>
    </source>
</evidence>
<evidence type="ECO:0000256" key="3">
    <source>
        <dbReference type="ARBA" id="ARBA00022989"/>
    </source>
</evidence>
<feature type="transmembrane region" description="Helical" evidence="6">
    <location>
        <begin position="103"/>
        <end position="121"/>
    </location>
</feature>
<dbReference type="RefSeq" id="WP_006106949.1">
    <property type="nucleotide sequence ID" value="NZ_AOIO01000003.1"/>
</dbReference>
<protein>
    <submittedName>
        <fullName evidence="8">Dmt(Drug/metabolite transporter) superfamily permease</fullName>
    </submittedName>
</protein>
<feature type="region of interest" description="Disordered" evidence="5">
    <location>
        <begin position="309"/>
        <end position="330"/>
    </location>
</feature>
<comment type="caution">
    <text evidence="8">The sequence shown here is derived from an EMBL/GenBank/DDBJ whole genome shotgun (WGS) entry which is preliminary data.</text>
</comment>
<feature type="transmembrane region" description="Helical" evidence="6">
    <location>
        <begin position="36"/>
        <end position="56"/>
    </location>
</feature>
<keyword evidence="4 6" id="KW-0472">Membrane</keyword>
<dbReference type="InterPro" id="IPR050638">
    <property type="entry name" value="AA-Vitamin_Transporters"/>
</dbReference>
<evidence type="ECO:0000259" key="7">
    <source>
        <dbReference type="Pfam" id="PF00892"/>
    </source>
</evidence>
<keyword evidence="2 6" id="KW-0812">Transmembrane</keyword>
<evidence type="ECO:0000256" key="1">
    <source>
        <dbReference type="ARBA" id="ARBA00004141"/>
    </source>
</evidence>
<name>M0B908_NATA1</name>
<accession>M0B908</accession>
<feature type="transmembrane region" description="Helical" evidence="6">
    <location>
        <begin position="152"/>
        <end position="176"/>
    </location>
</feature>
<evidence type="ECO:0000256" key="6">
    <source>
        <dbReference type="SAM" id="Phobius"/>
    </source>
</evidence>
<dbReference type="InterPro" id="IPR000620">
    <property type="entry name" value="EamA_dom"/>
</dbReference>
<feature type="transmembrane region" description="Helical" evidence="6">
    <location>
        <begin position="68"/>
        <end position="91"/>
    </location>
</feature>
<dbReference type="PATRIC" id="fig|29540.5.peg.270"/>
<dbReference type="PANTHER" id="PTHR32322:SF2">
    <property type="entry name" value="EAMA DOMAIN-CONTAINING PROTEIN"/>
    <property type="match status" value="1"/>
</dbReference>
<feature type="transmembrane region" description="Helical" evidence="6">
    <location>
        <begin position="220"/>
        <end position="241"/>
    </location>
</feature>
<reference evidence="8 9" key="1">
    <citation type="journal article" date="2014" name="PLoS Genet.">
        <title>Phylogenetically driven sequencing of extremely halophilic archaea reveals strategies for static and dynamic osmo-response.</title>
        <authorList>
            <person name="Becker E.A."/>
            <person name="Seitzer P.M."/>
            <person name="Tritt A."/>
            <person name="Larsen D."/>
            <person name="Krusor M."/>
            <person name="Yao A.I."/>
            <person name="Wu D."/>
            <person name="Madern D."/>
            <person name="Eisen J.A."/>
            <person name="Darling A.E."/>
            <person name="Facciotti M.T."/>
        </authorList>
    </citation>
    <scope>NUCLEOTIDE SEQUENCE [LARGE SCALE GENOMIC DNA]</scope>
    <source>
        <strain evidence="8 9">DSM 12278</strain>
    </source>
</reference>
<dbReference type="PANTHER" id="PTHR32322">
    <property type="entry name" value="INNER MEMBRANE TRANSPORTER"/>
    <property type="match status" value="1"/>
</dbReference>
<dbReference type="InterPro" id="IPR037185">
    <property type="entry name" value="EmrE-like"/>
</dbReference>
<proteinExistence type="predicted"/>
<keyword evidence="3 6" id="KW-1133">Transmembrane helix</keyword>
<evidence type="ECO:0000313" key="9">
    <source>
        <dbReference type="Proteomes" id="UP000011554"/>
    </source>
</evidence>
<gene>
    <name evidence="8" type="ORF">C481_01290</name>
</gene>
<dbReference type="eggNOG" id="arCOG00271">
    <property type="taxonomic scope" value="Archaea"/>
</dbReference>
<dbReference type="STRING" id="29540.C481_01290"/>
<dbReference type="Pfam" id="PF00892">
    <property type="entry name" value="EamA"/>
    <property type="match status" value="2"/>
</dbReference>
<feature type="domain" description="EamA" evidence="7">
    <location>
        <begin position="9"/>
        <end position="144"/>
    </location>
</feature>
<feature type="transmembrane region" description="Helical" evidence="6">
    <location>
        <begin position="188"/>
        <end position="208"/>
    </location>
</feature>
<feature type="domain" description="EamA" evidence="7">
    <location>
        <begin position="161"/>
        <end position="292"/>
    </location>
</feature>
<dbReference type="Proteomes" id="UP000011554">
    <property type="component" value="Unassembled WGS sequence"/>
</dbReference>
<evidence type="ECO:0000313" key="8">
    <source>
        <dbReference type="EMBL" id="ELZ06124.1"/>
    </source>
</evidence>
<dbReference type="GO" id="GO:0016020">
    <property type="term" value="C:membrane"/>
    <property type="evidence" value="ECO:0007669"/>
    <property type="project" value="UniProtKB-SubCell"/>
</dbReference>
<organism evidence="8 9">
    <name type="scientific">Natrialba asiatica (strain ATCC 700177 / DSM 12278 / JCM 9576 / FERM P-10747 / NBRC 102637 / 172P1)</name>
    <dbReference type="NCBI Taxonomy" id="29540"/>
    <lineage>
        <taxon>Archaea</taxon>
        <taxon>Methanobacteriati</taxon>
        <taxon>Methanobacteriota</taxon>
        <taxon>Stenosarchaea group</taxon>
        <taxon>Halobacteria</taxon>
        <taxon>Halobacteriales</taxon>
        <taxon>Natrialbaceae</taxon>
        <taxon>Natrialba</taxon>
    </lineage>
</organism>
<comment type="subcellular location">
    <subcellularLocation>
        <location evidence="1">Membrane</location>
        <topology evidence="1">Multi-pass membrane protein</topology>
    </subcellularLocation>
</comment>
<keyword evidence="9" id="KW-1185">Reference proteome</keyword>
<feature type="transmembrane region" description="Helical" evidence="6">
    <location>
        <begin position="128"/>
        <end position="146"/>
    </location>
</feature>
<evidence type="ECO:0000256" key="5">
    <source>
        <dbReference type="SAM" id="MobiDB-lite"/>
    </source>
</evidence>
<feature type="transmembrane region" description="Helical" evidence="6">
    <location>
        <begin position="253"/>
        <end position="270"/>
    </location>
</feature>
<evidence type="ECO:0000256" key="4">
    <source>
        <dbReference type="ARBA" id="ARBA00023136"/>
    </source>
</evidence>
<feature type="transmembrane region" description="Helical" evidence="6">
    <location>
        <begin position="276"/>
        <end position="293"/>
    </location>
</feature>
<dbReference type="EMBL" id="AOIO01000003">
    <property type="protein sequence ID" value="ELZ06124.1"/>
    <property type="molecule type" value="Genomic_DNA"/>
</dbReference>